<name>A0ACC2SIL3_9FUNG</name>
<accession>A0ACC2SIL3</accession>
<dbReference type="Proteomes" id="UP001165960">
    <property type="component" value="Unassembled WGS sequence"/>
</dbReference>
<evidence type="ECO:0000313" key="2">
    <source>
        <dbReference type="Proteomes" id="UP001165960"/>
    </source>
</evidence>
<evidence type="ECO:0000313" key="1">
    <source>
        <dbReference type="EMBL" id="KAJ9062128.1"/>
    </source>
</evidence>
<keyword evidence="2" id="KW-1185">Reference proteome</keyword>
<protein>
    <submittedName>
        <fullName evidence="1">Uncharacterized protein</fullName>
    </submittedName>
</protein>
<dbReference type="EMBL" id="QTSX02005023">
    <property type="protein sequence ID" value="KAJ9062128.1"/>
    <property type="molecule type" value="Genomic_DNA"/>
</dbReference>
<reference evidence="1" key="1">
    <citation type="submission" date="2022-04" db="EMBL/GenBank/DDBJ databases">
        <title>Genome of the entomopathogenic fungus Entomophthora muscae.</title>
        <authorList>
            <person name="Elya C."/>
            <person name="Lovett B.R."/>
            <person name="Lee E."/>
            <person name="Macias A.M."/>
            <person name="Hajek A.E."/>
            <person name="De Bivort B.L."/>
            <person name="Kasson M.T."/>
            <person name="De Fine Licht H.H."/>
            <person name="Stajich J.E."/>
        </authorList>
    </citation>
    <scope>NUCLEOTIDE SEQUENCE</scope>
    <source>
        <strain evidence="1">Berkeley</strain>
    </source>
</reference>
<proteinExistence type="predicted"/>
<comment type="caution">
    <text evidence="1">The sequence shown here is derived from an EMBL/GenBank/DDBJ whole genome shotgun (WGS) entry which is preliminary data.</text>
</comment>
<sequence>MTTPSSQSLATIQDTLGDWWTGTPQVLPVLCAPSCSTCLPLVPPATPSSMLCAWHNSDKIPVNYPDLLSKFSVCHHKVTMYSFFQVMHSNEDVMTPICARELYYGQ</sequence>
<organism evidence="1 2">
    <name type="scientific">Entomophthora muscae</name>
    <dbReference type="NCBI Taxonomy" id="34485"/>
    <lineage>
        <taxon>Eukaryota</taxon>
        <taxon>Fungi</taxon>
        <taxon>Fungi incertae sedis</taxon>
        <taxon>Zoopagomycota</taxon>
        <taxon>Entomophthoromycotina</taxon>
        <taxon>Entomophthoromycetes</taxon>
        <taxon>Entomophthorales</taxon>
        <taxon>Entomophthoraceae</taxon>
        <taxon>Entomophthora</taxon>
    </lineage>
</organism>
<gene>
    <name evidence="1" type="ORF">DSO57_1014012</name>
</gene>